<evidence type="ECO:0000256" key="1">
    <source>
        <dbReference type="SAM" id="Phobius"/>
    </source>
</evidence>
<dbReference type="Proteomes" id="UP001162483">
    <property type="component" value="Unassembled WGS sequence"/>
</dbReference>
<keyword evidence="1" id="KW-0472">Membrane</keyword>
<proteinExistence type="predicted"/>
<keyword evidence="1" id="KW-1133">Transmembrane helix</keyword>
<accession>A0ABN9CRW0</accession>
<feature type="transmembrane region" description="Helical" evidence="1">
    <location>
        <begin position="6"/>
        <end position="24"/>
    </location>
</feature>
<keyword evidence="1" id="KW-0812">Transmembrane</keyword>
<dbReference type="EMBL" id="CATNWA010012015">
    <property type="protein sequence ID" value="CAI9562708.1"/>
    <property type="molecule type" value="Genomic_DNA"/>
</dbReference>
<comment type="caution">
    <text evidence="2">The sequence shown here is derived from an EMBL/GenBank/DDBJ whole genome shotgun (WGS) entry which is preliminary data.</text>
</comment>
<gene>
    <name evidence="2" type="ORF">SPARVUS_LOCUS5653961</name>
</gene>
<keyword evidence="3" id="KW-1185">Reference proteome</keyword>
<sequence length="50" mass="5604">MCKLLFYVKVIAFTNGCIDFFFFFTSNGCDHRLIAGLRRGILTPGATDLV</sequence>
<evidence type="ECO:0000313" key="2">
    <source>
        <dbReference type="EMBL" id="CAI9562708.1"/>
    </source>
</evidence>
<reference evidence="2" key="1">
    <citation type="submission" date="2023-05" db="EMBL/GenBank/DDBJ databases">
        <authorList>
            <person name="Stuckert A."/>
        </authorList>
    </citation>
    <scope>NUCLEOTIDE SEQUENCE</scope>
</reference>
<name>A0ABN9CRW0_9NEOB</name>
<evidence type="ECO:0000313" key="3">
    <source>
        <dbReference type="Proteomes" id="UP001162483"/>
    </source>
</evidence>
<protein>
    <submittedName>
        <fullName evidence="2">Uncharacterized protein</fullName>
    </submittedName>
</protein>
<organism evidence="2 3">
    <name type="scientific">Staurois parvus</name>
    <dbReference type="NCBI Taxonomy" id="386267"/>
    <lineage>
        <taxon>Eukaryota</taxon>
        <taxon>Metazoa</taxon>
        <taxon>Chordata</taxon>
        <taxon>Craniata</taxon>
        <taxon>Vertebrata</taxon>
        <taxon>Euteleostomi</taxon>
        <taxon>Amphibia</taxon>
        <taxon>Batrachia</taxon>
        <taxon>Anura</taxon>
        <taxon>Neobatrachia</taxon>
        <taxon>Ranoidea</taxon>
        <taxon>Ranidae</taxon>
        <taxon>Staurois</taxon>
    </lineage>
</organism>